<dbReference type="EMBL" id="KZ613470">
    <property type="protein sequence ID" value="PMD25466.1"/>
    <property type="molecule type" value="Genomic_DNA"/>
</dbReference>
<dbReference type="InterPro" id="IPR011333">
    <property type="entry name" value="SKP1/BTB/POZ_sf"/>
</dbReference>
<dbReference type="AlphaFoldDB" id="A0A2J6QGS4"/>
<evidence type="ECO:0000313" key="1">
    <source>
        <dbReference type="EMBL" id="PMD25466.1"/>
    </source>
</evidence>
<dbReference type="SUPFAM" id="SSF54695">
    <property type="entry name" value="POZ domain"/>
    <property type="match status" value="1"/>
</dbReference>
<evidence type="ECO:0000313" key="2">
    <source>
        <dbReference type="Proteomes" id="UP000235672"/>
    </source>
</evidence>
<reference evidence="1 2" key="1">
    <citation type="submission" date="2016-05" db="EMBL/GenBank/DDBJ databases">
        <title>A degradative enzymes factory behind the ericoid mycorrhizal symbiosis.</title>
        <authorList>
            <consortium name="DOE Joint Genome Institute"/>
            <person name="Martino E."/>
            <person name="Morin E."/>
            <person name="Grelet G."/>
            <person name="Kuo A."/>
            <person name="Kohler A."/>
            <person name="Daghino S."/>
            <person name="Barry K."/>
            <person name="Choi C."/>
            <person name="Cichocki N."/>
            <person name="Clum A."/>
            <person name="Copeland A."/>
            <person name="Hainaut M."/>
            <person name="Haridas S."/>
            <person name="Labutti K."/>
            <person name="Lindquist E."/>
            <person name="Lipzen A."/>
            <person name="Khouja H.-R."/>
            <person name="Murat C."/>
            <person name="Ohm R."/>
            <person name="Olson A."/>
            <person name="Spatafora J."/>
            <person name="Veneault-Fourrey C."/>
            <person name="Henrissat B."/>
            <person name="Grigoriev I."/>
            <person name="Martin F."/>
            <person name="Perotto S."/>
        </authorList>
    </citation>
    <scope>NUCLEOTIDE SEQUENCE [LARGE SCALE GENOMIC DNA]</scope>
    <source>
        <strain evidence="1 2">UAMH 7357</strain>
    </source>
</reference>
<dbReference type="STRING" id="1745343.A0A2J6QGS4"/>
<dbReference type="Proteomes" id="UP000235672">
    <property type="component" value="Unassembled WGS sequence"/>
</dbReference>
<evidence type="ECO:0008006" key="3">
    <source>
        <dbReference type="Google" id="ProtNLM"/>
    </source>
</evidence>
<protein>
    <recommendedName>
        <fullName evidence="3">BTB domain-containing protein</fullName>
    </recommendedName>
</protein>
<dbReference type="Gene3D" id="3.30.710.10">
    <property type="entry name" value="Potassium Channel Kv1.1, Chain A"/>
    <property type="match status" value="1"/>
</dbReference>
<gene>
    <name evidence="1" type="ORF">NA56DRAFT_436136</name>
</gene>
<organism evidence="1 2">
    <name type="scientific">Hyaloscypha hepaticicola</name>
    <dbReference type="NCBI Taxonomy" id="2082293"/>
    <lineage>
        <taxon>Eukaryota</taxon>
        <taxon>Fungi</taxon>
        <taxon>Dikarya</taxon>
        <taxon>Ascomycota</taxon>
        <taxon>Pezizomycotina</taxon>
        <taxon>Leotiomycetes</taxon>
        <taxon>Helotiales</taxon>
        <taxon>Hyaloscyphaceae</taxon>
        <taxon>Hyaloscypha</taxon>
    </lineage>
</organism>
<name>A0A2J6QGS4_9HELO</name>
<dbReference type="OrthoDB" id="5326346at2759"/>
<proteinExistence type="predicted"/>
<dbReference type="CDD" id="cd18186">
    <property type="entry name" value="BTB_POZ_ZBTB_KLHL-like"/>
    <property type="match status" value="1"/>
</dbReference>
<sequence>MKMAVELLTFDPDGDLLLVLADGVEKGASTDGDGEVDGTPEQKATQLALPDIFTSTTLSDIKGNSYEPLETEAPKSQKEIHMLVSSKHLMLASPVFKAMLQHNNFKEGDTLRSLGQAKVPLPDDDPAALKILLDIVHGRVRAVPRQVTLKIMTELSVLVDKYQMLEVVELYVEVWMNTLKTSVPMFFTADLLAWLSISWVFGLADIFKQISRIAMRGSTDLFGAHESHLPIPQPVFATISDARRKGIQDVIAVVEYTIMKYQGPTQHCRTFFSGNRIKKNTACDALILGSLLKSAAINGLWPPPPHPYIGFTFSGIITRARGLEITALCEEPISTFSTGNSNIIPSHGVKQSICAQMDNLEVNMNGLDLKAFKEPKKGPFSKDSFVELWPILRTDGS</sequence>
<keyword evidence="2" id="KW-1185">Reference proteome</keyword>
<accession>A0A2J6QGS4</accession>